<dbReference type="GO" id="GO:1904047">
    <property type="term" value="F:S-adenosyl-L-methionine binding"/>
    <property type="evidence" value="ECO:0007669"/>
    <property type="project" value="UniProtKB-UniRule"/>
</dbReference>
<evidence type="ECO:0000256" key="7">
    <source>
        <dbReference type="ARBA" id="ARBA00023014"/>
    </source>
</evidence>
<evidence type="ECO:0000256" key="1">
    <source>
        <dbReference type="ARBA" id="ARBA00012167"/>
    </source>
</evidence>
<evidence type="ECO:0000313" key="14">
    <source>
        <dbReference type="EMBL" id="RCS59407.1"/>
    </source>
</evidence>
<dbReference type="GO" id="GO:0051539">
    <property type="term" value="F:4 iron, 4 sulfur cluster binding"/>
    <property type="evidence" value="ECO:0007669"/>
    <property type="project" value="UniProtKB-UniRule"/>
</dbReference>
<dbReference type="Proteomes" id="UP000252357">
    <property type="component" value="Unassembled WGS sequence"/>
</dbReference>
<dbReference type="InterPro" id="IPR010505">
    <property type="entry name" value="MoaA_twitch"/>
</dbReference>
<accession>A0A368L708</accession>
<evidence type="ECO:0000256" key="8">
    <source>
        <dbReference type="ARBA" id="ARBA00023134"/>
    </source>
</evidence>
<dbReference type="PROSITE" id="PS01305">
    <property type="entry name" value="MOAA_NIFB_PQQE"/>
    <property type="match status" value="1"/>
</dbReference>
<dbReference type="InterPro" id="IPR006638">
    <property type="entry name" value="Elp3/MiaA/NifB-like_rSAM"/>
</dbReference>
<dbReference type="OrthoDB" id="9763993at2"/>
<dbReference type="GO" id="GO:0046872">
    <property type="term" value="F:metal ion binding"/>
    <property type="evidence" value="ECO:0007669"/>
    <property type="project" value="UniProtKB-KW"/>
</dbReference>
<feature type="binding site" evidence="12">
    <location>
        <position position="46"/>
    </location>
    <ligand>
        <name>[4Fe-4S] cluster</name>
        <dbReference type="ChEBI" id="CHEBI:49883"/>
        <label>1</label>
        <note>4Fe-4S-S-AdoMet</note>
    </ligand>
</feature>
<keyword evidence="8 12" id="KW-0342">GTP-binding</keyword>
<dbReference type="InterPro" id="IPR058240">
    <property type="entry name" value="rSAM_sf"/>
</dbReference>
<dbReference type="InterPro" id="IPR013483">
    <property type="entry name" value="MoaA"/>
</dbReference>
<dbReference type="EC" id="4.1.99.22" evidence="1 12"/>
<evidence type="ECO:0000256" key="10">
    <source>
        <dbReference type="ARBA" id="ARBA00023239"/>
    </source>
</evidence>
<evidence type="ECO:0000256" key="4">
    <source>
        <dbReference type="ARBA" id="ARBA00022723"/>
    </source>
</evidence>
<evidence type="ECO:0000256" key="11">
    <source>
        <dbReference type="ARBA" id="ARBA00048697"/>
    </source>
</evidence>
<dbReference type="GO" id="GO:0061799">
    <property type="term" value="F:cyclic pyranopterin monophosphate synthase activity"/>
    <property type="evidence" value="ECO:0007669"/>
    <property type="project" value="TreeGrafter"/>
</dbReference>
<dbReference type="SMART" id="SM00729">
    <property type="entry name" value="Elp3"/>
    <property type="match status" value="1"/>
</dbReference>
<dbReference type="GO" id="GO:0006777">
    <property type="term" value="P:Mo-molybdopterin cofactor biosynthetic process"/>
    <property type="evidence" value="ECO:0007669"/>
    <property type="project" value="UniProtKB-UniRule"/>
</dbReference>
<dbReference type="SFLD" id="SFLDG01386">
    <property type="entry name" value="main_SPASM_domain-containing"/>
    <property type="match status" value="1"/>
</dbReference>
<sequence>MPINPFSLSATSPTTVQAGLIDPFGRKIDYLRVSVTDRCDLRCHYCLPKRFRDFSEPENWLTLDEQLQVIQAFSELGVKRVRLTGGEPLLRKNLTEFVHGIAALPLIEDISLSTNGTQLAKHAHALKAAGLHRLNISLDSLERRCMADITGSDSLPAVMAGIAAAQEAGFRQIKINMVALANLEISDYEKMVDYCFNQGLTLRMIETMPIGQTGQQTPYINLQSIQNQLVQRYQLEPAAQELGGGPARYWQTQDGKRFIGFITPISQHFCATCNRLRLSVEGNLHLCLGQNDRVPLRALIRQGLSLDELKDQLLNAIAKKPEKHDFTQQPHKIVRFMASTGG</sequence>
<dbReference type="PANTHER" id="PTHR22960:SF0">
    <property type="entry name" value="MOLYBDENUM COFACTOR BIOSYNTHESIS PROTEIN 1"/>
    <property type="match status" value="1"/>
</dbReference>
<evidence type="ECO:0000256" key="6">
    <source>
        <dbReference type="ARBA" id="ARBA00023004"/>
    </source>
</evidence>
<dbReference type="Gene3D" id="3.20.20.70">
    <property type="entry name" value="Aldolase class I"/>
    <property type="match status" value="1"/>
</dbReference>
<comment type="pathway">
    <text evidence="12">Cofactor biosynthesis; molybdopterin biosynthesis.</text>
</comment>
<keyword evidence="4 12" id="KW-0479">Metal-binding</keyword>
<dbReference type="GO" id="GO:0005525">
    <property type="term" value="F:GTP binding"/>
    <property type="evidence" value="ECO:0007669"/>
    <property type="project" value="UniProtKB-UniRule"/>
</dbReference>
<dbReference type="PANTHER" id="PTHR22960">
    <property type="entry name" value="MOLYBDOPTERIN COFACTOR SYNTHESIS PROTEIN A"/>
    <property type="match status" value="1"/>
</dbReference>
<comment type="caution">
    <text evidence="14">The sequence shown here is derived from an EMBL/GenBank/DDBJ whole genome shotgun (WGS) entry which is preliminary data.</text>
</comment>
<comment type="catalytic activity">
    <reaction evidence="11 12">
        <text>GTP + AH2 + S-adenosyl-L-methionine = (8S)-3',8-cyclo-7,8-dihydroguanosine 5'-triphosphate + 5'-deoxyadenosine + L-methionine + A + H(+)</text>
        <dbReference type="Rhea" id="RHEA:49576"/>
        <dbReference type="ChEBI" id="CHEBI:13193"/>
        <dbReference type="ChEBI" id="CHEBI:15378"/>
        <dbReference type="ChEBI" id="CHEBI:17319"/>
        <dbReference type="ChEBI" id="CHEBI:17499"/>
        <dbReference type="ChEBI" id="CHEBI:37565"/>
        <dbReference type="ChEBI" id="CHEBI:57844"/>
        <dbReference type="ChEBI" id="CHEBI:59789"/>
        <dbReference type="ChEBI" id="CHEBI:131766"/>
        <dbReference type="EC" id="4.1.99.22"/>
    </reaction>
</comment>
<dbReference type="InterPro" id="IPR040064">
    <property type="entry name" value="MoaA-like"/>
</dbReference>
<dbReference type="SFLD" id="SFLDS00029">
    <property type="entry name" value="Radical_SAM"/>
    <property type="match status" value="1"/>
</dbReference>
<dbReference type="EMBL" id="QPGB01000001">
    <property type="protein sequence ID" value="RCS59407.1"/>
    <property type="molecule type" value="Genomic_DNA"/>
</dbReference>
<keyword evidence="2 12" id="KW-0004">4Fe-4S</keyword>
<keyword evidence="3 12" id="KW-0949">S-adenosyl-L-methionine</keyword>
<protein>
    <recommendedName>
        <fullName evidence="1 12">GTP 3',8-cyclase</fullName>
        <ecNumber evidence="1 12">4.1.99.22</ecNumber>
    </recommendedName>
    <alternativeName>
        <fullName evidence="12">Molybdenum cofactor biosynthesis protein A</fullName>
    </alternativeName>
</protein>
<keyword evidence="9 12" id="KW-0501">Molybdenum cofactor biosynthesis</keyword>
<dbReference type="UniPathway" id="UPA00344"/>
<keyword evidence="10 12" id="KW-0456">Lyase</keyword>
<comment type="similarity">
    <text evidence="12">Belongs to the radical SAM superfamily. MoaA family.</text>
</comment>
<evidence type="ECO:0000256" key="3">
    <source>
        <dbReference type="ARBA" id="ARBA00022691"/>
    </source>
</evidence>
<keyword evidence="7 12" id="KW-0411">Iron-sulfur</keyword>
<organism evidence="14 15">
    <name type="scientific">Parvibium lacunae</name>
    <dbReference type="NCBI Taxonomy" id="1888893"/>
    <lineage>
        <taxon>Bacteria</taxon>
        <taxon>Pseudomonadati</taxon>
        <taxon>Pseudomonadota</taxon>
        <taxon>Betaproteobacteria</taxon>
        <taxon>Burkholderiales</taxon>
        <taxon>Alcaligenaceae</taxon>
        <taxon>Parvibium</taxon>
    </lineage>
</organism>
<feature type="binding site" evidence="12">
    <location>
        <position position="86"/>
    </location>
    <ligand>
        <name>S-adenosyl-L-methionine</name>
        <dbReference type="ChEBI" id="CHEBI:59789"/>
    </ligand>
</feature>
<dbReference type="Pfam" id="PF04055">
    <property type="entry name" value="Radical_SAM"/>
    <property type="match status" value="1"/>
</dbReference>
<feature type="binding site" evidence="12">
    <location>
        <position position="39"/>
    </location>
    <ligand>
        <name>[4Fe-4S] cluster</name>
        <dbReference type="ChEBI" id="CHEBI:49883"/>
        <label>1</label>
        <note>4Fe-4S-S-AdoMet</note>
    </ligand>
</feature>
<evidence type="ECO:0000256" key="12">
    <source>
        <dbReference type="HAMAP-Rule" id="MF_01225"/>
    </source>
</evidence>
<proteinExistence type="inferred from homology"/>
<dbReference type="SUPFAM" id="SSF102114">
    <property type="entry name" value="Radical SAM enzymes"/>
    <property type="match status" value="1"/>
</dbReference>
<evidence type="ECO:0000256" key="5">
    <source>
        <dbReference type="ARBA" id="ARBA00022741"/>
    </source>
</evidence>
<feature type="binding site" evidence="12">
    <location>
        <position position="270"/>
    </location>
    <ligand>
        <name>[4Fe-4S] cluster</name>
        <dbReference type="ChEBI" id="CHEBI:49883"/>
        <label>2</label>
        <note>4Fe-4S-substrate</note>
    </ligand>
</feature>
<comment type="cofactor">
    <cofactor evidence="12">
        <name>[4Fe-4S] cluster</name>
        <dbReference type="ChEBI" id="CHEBI:49883"/>
    </cofactor>
    <text evidence="12">Binds 2 [4Fe-4S] clusters. Binds 1 [4Fe-4S] cluster coordinated with 3 cysteines and an exchangeable S-adenosyl-L-methionine and 1 [4Fe-4S] cluster coordinated with 3 cysteines and the GTP-derived substrate.</text>
</comment>
<comment type="subunit">
    <text evidence="12">Monomer and homodimer.</text>
</comment>
<evidence type="ECO:0000256" key="2">
    <source>
        <dbReference type="ARBA" id="ARBA00022485"/>
    </source>
</evidence>
<evidence type="ECO:0000313" key="15">
    <source>
        <dbReference type="Proteomes" id="UP000252357"/>
    </source>
</evidence>
<dbReference type="InterPro" id="IPR000385">
    <property type="entry name" value="MoaA_NifB_PqqE_Fe-S-bd_CS"/>
</dbReference>
<feature type="binding site" evidence="12">
    <location>
        <position position="113"/>
    </location>
    <ligand>
        <name>GTP</name>
        <dbReference type="ChEBI" id="CHEBI:37565"/>
    </ligand>
</feature>
<feature type="binding site" evidence="12">
    <location>
        <position position="208"/>
    </location>
    <ligand>
        <name>S-adenosyl-L-methionine</name>
        <dbReference type="ChEBI" id="CHEBI:59789"/>
    </ligand>
</feature>
<dbReference type="GO" id="GO:0061798">
    <property type="term" value="F:GTP 3',8'-cyclase activity"/>
    <property type="evidence" value="ECO:0007669"/>
    <property type="project" value="UniProtKB-UniRule"/>
</dbReference>
<keyword evidence="5 12" id="KW-0547">Nucleotide-binding</keyword>
<name>A0A368L708_9BURK</name>
<feature type="binding site" evidence="12">
    <location>
        <position position="45"/>
    </location>
    <ligand>
        <name>S-adenosyl-L-methionine</name>
        <dbReference type="ChEBI" id="CHEBI:59789"/>
    </ligand>
</feature>
<dbReference type="AlphaFoldDB" id="A0A368L708"/>
<feature type="binding site" evidence="12">
    <location>
        <position position="287"/>
    </location>
    <ligand>
        <name>[4Fe-4S] cluster</name>
        <dbReference type="ChEBI" id="CHEBI:49883"/>
        <label>2</label>
        <note>4Fe-4S-substrate</note>
    </ligand>
</feature>
<dbReference type="CDD" id="cd21117">
    <property type="entry name" value="Twitch_MoaA"/>
    <property type="match status" value="1"/>
</dbReference>
<feature type="binding site" evidence="12">
    <location>
        <position position="32"/>
    </location>
    <ligand>
        <name>GTP</name>
        <dbReference type="ChEBI" id="CHEBI:37565"/>
    </ligand>
</feature>
<dbReference type="PROSITE" id="PS51918">
    <property type="entry name" value="RADICAL_SAM"/>
    <property type="match status" value="1"/>
</dbReference>
<comment type="function">
    <text evidence="12">Catalyzes the cyclization of GTP to (8S)-3',8-cyclo-7,8-dihydroguanosine 5'-triphosphate.</text>
</comment>
<feature type="domain" description="Radical SAM core" evidence="13">
    <location>
        <begin position="23"/>
        <end position="246"/>
    </location>
</feature>
<dbReference type="CDD" id="cd01335">
    <property type="entry name" value="Radical_SAM"/>
    <property type="match status" value="1"/>
</dbReference>
<evidence type="ECO:0000259" key="13">
    <source>
        <dbReference type="PROSITE" id="PS51918"/>
    </source>
</evidence>
<feature type="binding site" evidence="12">
    <location>
        <position position="174"/>
    </location>
    <ligand>
        <name>GTP</name>
        <dbReference type="ChEBI" id="CHEBI:37565"/>
    </ligand>
</feature>
<dbReference type="SFLD" id="SFLDG01067">
    <property type="entry name" value="SPASM/twitch_domain_containing"/>
    <property type="match status" value="1"/>
</dbReference>
<dbReference type="InterPro" id="IPR007197">
    <property type="entry name" value="rSAM"/>
</dbReference>
<reference evidence="14 15" key="1">
    <citation type="journal article" date="2018" name="Int. J. Syst. Evol. Microbiol.">
        <title>Parvibium lacunae gen. nov., sp. nov., a new member of the family Alcaligenaceae isolated from a freshwater pond.</title>
        <authorList>
            <person name="Chen W.M."/>
            <person name="Xie P.B."/>
            <person name="Hsu M.Y."/>
            <person name="Sheu S.Y."/>
        </authorList>
    </citation>
    <scope>NUCLEOTIDE SEQUENCE [LARGE SCALE GENOMIC DNA]</scope>
    <source>
        <strain evidence="14 15">KMB9</strain>
    </source>
</reference>
<feature type="binding site" evidence="12">
    <location>
        <position position="273"/>
    </location>
    <ligand>
        <name>[4Fe-4S] cluster</name>
        <dbReference type="ChEBI" id="CHEBI:49883"/>
        <label>2</label>
        <note>4Fe-4S-substrate</note>
    </ligand>
</feature>
<keyword evidence="6 12" id="KW-0408">Iron</keyword>
<feature type="binding site" evidence="12">
    <location>
        <position position="137"/>
    </location>
    <ligand>
        <name>S-adenosyl-L-methionine</name>
        <dbReference type="ChEBI" id="CHEBI:59789"/>
    </ligand>
</feature>
<gene>
    <name evidence="12 14" type="primary">moaA</name>
    <name evidence="14" type="ORF">DU000_01345</name>
</gene>
<keyword evidence="15" id="KW-1185">Reference proteome</keyword>
<dbReference type="SFLD" id="SFLDG01383">
    <property type="entry name" value="cyclic_pyranopterin_phosphate"/>
    <property type="match status" value="1"/>
</dbReference>
<dbReference type="InterPro" id="IPR050105">
    <property type="entry name" value="MoCo_biosynth_MoaA/MoaC"/>
</dbReference>
<feature type="binding site" evidence="12">
    <location>
        <begin position="275"/>
        <end position="277"/>
    </location>
    <ligand>
        <name>GTP</name>
        <dbReference type="ChEBI" id="CHEBI:37565"/>
    </ligand>
</feature>
<dbReference type="InterPro" id="IPR013785">
    <property type="entry name" value="Aldolase_TIM"/>
</dbReference>
<dbReference type="HAMAP" id="MF_01225_B">
    <property type="entry name" value="MoaA_B"/>
    <property type="match status" value="1"/>
</dbReference>
<feature type="binding site" evidence="12">
    <location>
        <position position="82"/>
    </location>
    <ligand>
        <name>GTP</name>
        <dbReference type="ChEBI" id="CHEBI:37565"/>
    </ligand>
</feature>
<feature type="binding site" evidence="12">
    <location>
        <position position="43"/>
    </location>
    <ligand>
        <name>[4Fe-4S] cluster</name>
        <dbReference type="ChEBI" id="CHEBI:49883"/>
        <label>1</label>
        <note>4Fe-4S-S-AdoMet</note>
    </ligand>
</feature>
<dbReference type="Pfam" id="PF06463">
    <property type="entry name" value="Mob_synth_C"/>
    <property type="match status" value="1"/>
</dbReference>
<dbReference type="NCBIfam" id="TIGR02666">
    <property type="entry name" value="moaA"/>
    <property type="match status" value="1"/>
</dbReference>
<evidence type="ECO:0000256" key="9">
    <source>
        <dbReference type="ARBA" id="ARBA00023150"/>
    </source>
</evidence>